<gene>
    <name evidence="8" type="ORF">UFOPK1603_00972</name>
</gene>
<evidence type="ECO:0000256" key="2">
    <source>
        <dbReference type="ARBA" id="ARBA00022475"/>
    </source>
</evidence>
<dbReference type="GO" id="GO:0055091">
    <property type="term" value="P:phospholipid homeostasis"/>
    <property type="evidence" value="ECO:0007669"/>
    <property type="project" value="TreeGrafter"/>
</dbReference>
<feature type="transmembrane region" description="Helical" evidence="6">
    <location>
        <begin position="44"/>
        <end position="66"/>
    </location>
</feature>
<dbReference type="AlphaFoldDB" id="A0A6J6DXG4"/>
<keyword evidence="2" id="KW-1003">Cell membrane</keyword>
<feature type="transmembrane region" description="Helical" evidence="6">
    <location>
        <begin position="188"/>
        <end position="210"/>
    </location>
</feature>
<dbReference type="InterPro" id="IPR024320">
    <property type="entry name" value="LPG_synthase_C"/>
</dbReference>
<evidence type="ECO:0000256" key="3">
    <source>
        <dbReference type="ARBA" id="ARBA00022692"/>
    </source>
</evidence>
<name>A0A6J6DXG4_9ZZZZ</name>
<dbReference type="GO" id="GO:0016755">
    <property type="term" value="F:aminoacyltransferase activity"/>
    <property type="evidence" value="ECO:0007669"/>
    <property type="project" value="TreeGrafter"/>
</dbReference>
<evidence type="ECO:0000256" key="4">
    <source>
        <dbReference type="ARBA" id="ARBA00022989"/>
    </source>
</evidence>
<dbReference type="EMBL" id="CAEZTG010000081">
    <property type="protein sequence ID" value="CAB4567625.1"/>
    <property type="molecule type" value="Genomic_DNA"/>
</dbReference>
<proteinExistence type="predicted"/>
<feature type="transmembrane region" description="Helical" evidence="6">
    <location>
        <begin position="133"/>
        <end position="150"/>
    </location>
</feature>
<evidence type="ECO:0000256" key="5">
    <source>
        <dbReference type="ARBA" id="ARBA00023136"/>
    </source>
</evidence>
<keyword evidence="5 6" id="KW-0472">Membrane</keyword>
<feature type="transmembrane region" description="Helical" evidence="6">
    <location>
        <begin position="73"/>
        <end position="89"/>
    </location>
</feature>
<dbReference type="GO" id="GO:0005886">
    <property type="term" value="C:plasma membrane"/>
    <property type="evidence" value="ECO:0007669"/>
    <property type="project" value="UniProtKB-SubCell"/>
</dbReference>
<keyword evidence="3 6" id="KW-0812">Transmembrane</keyword>
<feature type="domain" description="Phosphatidylglycerol lysyltransferase C-terminal" evidence="7">
    <location>
        <begin position="235"/>
        <end position="525"/>
    </location>
</feature>
<accession>A0A6J6DXG4</accession>
<dbReference type="Pfam" id="PF09924">
    <property type="entry name" value="LPG_synthase_C"/>
    <property type="match status" value="1"/>
</dbReference>
<keyword evidence="4 6" id="KW-1133">Transmembrane helix</keyword>
<dbReference type="PANTHER" id="PTHR34697:SF2">
    <property type="entry name" value="PHOSPHATIDYLGLYCEROL LYSYLTRANSFERASE"/>
    <property type="match status" value="1"/>
</dbReference>
<feature type="transmembrane region" description="Helical" evidence="6">
    <location>
        <begin position="95"/>
        <end position="112"/>
    </location>
</feature>
<organism evidence="8">
    <name type="scientific">freshwater metagenome</name>
    <dbReference type="NCBI Taxonomy" id="449393"/>
    <lineage>
        <taxon>unclassified sequences</taxon>
        <taxon>metagenomes</taxon>
        <taxon>ecological metagenomes</taxon>
    </lineage>
</organism>
<evidence type="ECO:0000256" key="6">
    <source>
        <dbReference type="SAM" id="Phobius"/>
    </source>
</evidence>
<sequence length="579" mass="65502">MRRDSRRARLIGFLTALGGIILLLSTLPAVGGRMGRIVDVVAPFGVRVTSHVIAVAAGVALLYLAGQLSRRRHLAWVMAVAVFSTSFVVDVLREHHYLAALYSLFMVFLLLVSRSKFKAPGDPPTLLEFLRFIPRYFLIVFVYGYAALFLERASITPSPTFWKNAETILLGLVGLDGPYQYERNFFEWAFPSSLLLLGVGGFLATVILVFRPIVSRSYVTPEALNEAVSIVKEFSSDSLDYFALRDDKLFFVSSDQKAFIAYTYVGRQALVSGDPIGSKESIPLVIDEFLEMCRERAWGFSFLAVRESDRNLYVDRGLHTVYLGDEAVIDVRGFSLAGKKWKSVRQSSGRVERTYTYVWMSETEASKELLQELNDISKLWRGKAPERGFTMTLNQDVEGTNPDFRLCIALDEEGKPGGFLRVVPIYGERTGYTLDIMRRDPNTPNGMTEFLLTRTIMKLDELGFQRFSMNFAAWGRLFEDDVDYSLTQRIVKLVLNLMSPFYQIKSLKEFNQRFYPEWVPRCIAYEGFRSLPRVALLYSAAEGFLTLPVIGKYLLPRTVLHPGHPVVGEIVGQPTSEQI</sequence>
<evidence type="ECO:0000313" key="8">
    <source>
        <dbReference type="EMBL" id="CAB4567625.1"/>
    </source>
</evidence>
<evidence type="ECO:0000259" key="7">
    <source>
        <dbReference type="Pfam" id="PF09924"/>
    </source>
</evidence>
<dbReference type="InterPro" id="IPR051211">
    <property type="entry name" value="PG_lysyltransferase"/>
</dbReference>
<dbReference type="PANTHER" id="PTHR34697">
    <property type="entry name" value="PHOSPHATIDYLGLYCEROL LYSYLTRANSFERASE"/>
    <property type="match status" value="1"/>
</dbReference>
<reference evidence="8" key="1">
    <citation type="submission" date="2020-05" db="EMBL/GenBank/DDBJ databases">
        <authorList>
            <person name="Chiriac C."/>
            <person name="Salcher M."/>
            <person name="Ghai R."/>
            <person name="Kavagutti S V."/>
        </authorList>
    </citation>
    <scope>NUCLEOTIDE SEQUENCE</scope>
</reference>
<protein>
    <submittedName>
        <fullName evidence="8">Unannotated protein</fullName>
    </submittedName>
</protein>
<comment type="subcellular location">
    <subcellularLocation>
        <location evidence="1">Cell membrane</location>
        <topology evidence="1">Multi-pass membrane protein</topology>
    </subcellularLocation>
</comment>
<evidence type="ECO:0000256" key="1">
    <source>
        <dbReference type="ARBA" id="ARBA00004651"/>
    </source>
</evidence>